<dbReference type="PROSITE" id="PS50853">
    <property type="entry name" value="FN3"/>
    <property type="match status" value="1"/>
</dbReference>
<dbReference type="EMBL" id="OE184424">
    <property type="protein sequence ID" value="CAD7576581.1"/>
    <property type="molecule type" value="Genomic_DNA"/>
</dbReference>
<dbReference type="GO" id="GO:0005819">
    <property type="term" value="C:spindle"/>
    <property type="evidence" value="ECO:0007669"/>
    <property type="project" value="TreeGrafter"/>
</dbReference>
<gene>
    <name evidence="5" type="ORF">TCMB3V08_LOCUS9148</name>
</gene>
<dbReference type="GO" id="GO:0000132">
    <property type="term" value="P:establishment of mitotic spindle orientation"/>
    <property type="evidence" value="ECO:0007669"/>
    <property type="project" value="TreeGrafter"/>
</dbReference>
<dbReference type="Gene3D" id="1.25.40.20">
    <property type="entry name" value="Ankyrin repeat-containing domain"/>
    <property type="match status" value="1"/>
</dbReference>
<keyword evidence="1" id="KW-0040">ANK repeat</keyword>
<dbReference type="SUPFAM" id="SSF49265">
    <property type="entry name" value="Fibronectin type III"/>
    <property type="match status" value="1"/>
</dbReference>
<dbReference type="InterPro" id="IPR000159">
    <property type="entry name" value="RA_dom"/>
</dbReference>
<dbReference type="InterPro" id="IPR002110">
    <property type="entry name" value="Ankyrin_rpt"/>
</dbReference>
<feature type="region of interest" description="Disordered" evidence="2">
    <location>
        <begin position="940"/>
        <end position="972"/>
    </location>
</feature>
<dbReference type="InterPro" id="IPR003961">
    <property type="entry name" value="FN3_dom"/>
</dbReference>
<proteinExistence type="predicted"/>
<dbReference type="GO" id="GO:0061172">
    <property type="term" value="P:regulation of establishment of bipolar cell polarity"/>
    <property type="evidence" value="ECO:0007669"/>
    <property type="project" value="TreeGrafter"/>
</dbReference>
<feature type="region of interest" description="Disordered" evidence="2">
    <location>
        <begin position="777"/>
        <end position="925"/>
    </location>
</feature>
<sequence length="1179" mass="129593">MTLETGKVGLKQPICSLLAALFAAVEHGHVDRARTILESTDVDVNSVNSDGLSPLDMAVLNNNRQLAKMLVAFGAQEGNQFKSPESLGTHLKQLLGEAERKVQELGGGLLPVDESSPVNHNNNNRTSFSIIGSHHSVAASAMTGCSGGGDAATDKQLMLWERRAKGLKKMLLGFDQARPPDVPFLVAVDVTGTNSVTVRFQEPEQQDSAICTKFKVQWSLNDNFSPLAGEKEILDMKHLEYQVTDLQQGHRYFFRVAAGNLKGYGQFRPSTPTSVMPSSWRDMEGREPRYAGRLQLLDDLFDEIRSSRPEHASEIKASLQLGETPGVQRRNQKKKTTIKQLFTVASKFQKNLRRGVFLACLLYHEDKVLVTNEDFLPVIEVDETYPSCIYNDFHWLMKVACTWDDVKSLRQDMEKSLSSSAVHFRIKLLQAAAQMQTALCIQDLGQLYHRPIRDSQGTLVISTVNYVRSPKTVSVLNSRWIPLSKVQKKLIAHEELNVGDLLMSSIQEQITYHQVSSIRLNRGLYLGYLKMRSSVDLIQVVVPCKTPNVLPHCKIRDNPHVSSEEWEWLKWQAARHKPLTEESCASEEEEGADQQRVFVELVAATARRLFSYMEVSNQDALAHRLYNTEVVDLSPEVSFLIIVPPAESACAAPGQADLLLQRGDLVSLPVQVFEMVHLGTYQRDVISRYSRLSCILELDTVLAHHSHREAFSSSEVAAAKDRLSQLQEFQGQLNSTWKGVRWLMDVLTFARDRTVTTPGVSMKQLLSLTTTTAGADKSASSSLKRSLLQLPPRDPKLVKSSASRGSWPGPGAHPGGVTGLLGAELSKSEQHLSGRGGSRKNSGGGSSVGSGTSQYQGHSDMSGATSTALMTTSASNGSLSSADVASRLPPSRSEDTLLQRPHTKCHARSRSSTLSPLMSVRGAGGPSYPAASMVSVTPNTSASMHSLSSDESSSAAAPLPATDEREDVSVPTPTSGILQEDYSANWLFATVAPTPSFHFPVTKVYAAYETGLASGTSLKLHVTPRTTAREVVDLVVKQLNMAVILKGKDGPMYSSEKLANFCLVAIIGARERCLRDDFKPLQLQDPWKKGRLYHPCLGIKKAVRSTEAGQVGSTGTVFETHRLAIDAKSSLRYVLGDLKKSHIQHPCLGIKEAVRGRQKQDKLSALKQFYRNPFYSQDL</sequence>
<dbReference type="SMART" id="SM00060">
    <property type="entry name" value="FN3"/>
    <property type="match status" value="1"/>
</dbReference>
<dbReference type="SMART" id="SM00248">
    <property type="entry name" value="ANK"/>
    <property type="match status" value="2"/>
</dbReference>
<feature type="repeat" description="ANK" evidence="1">
    <location>
        <begin position="50"/>
        <end position="76"/>
    </location>
</feature>
<dbReference type="PROSITE" id="PS50297">
    <property type="entry name" value="ANK_REP_REGION"/>
    <property type="match status" value="1"/>
</dbReference>
<feature type="domain" description="Ras-associating" evidence="3">
    <location>
        <begin position="998"/>
        <end position="1093"/>
    </location>
</feature>
<reference evidence="5" key="1">
    <citation type="submission" date="2020-11" db="EMBL/GenBank/DDBJ databases">
        <authorList>
            <person name="Tran Van P."/>
        </authorList>
    </citation>
    <scope>NUCLEOTIDE SEQUENCE</scope>
</reference>
<evidence type="ECO:0000256" key="1">
    <source>
        <dbReference type="PROSITE-ProRule" id="PRU00023"/>
    </source>
</evidence>
<dbReference type="PANTHER" id="PTHR21437:SF1">
    <property type="entry name" value="WIDE AWAKE"/>
    <property type="match status" value="1"/>
</dbReference>
<feature type="compositionally biased region" description="Low complexity" evidence="2">
    <location>
        <begin position="862"/>
        <end position="875"/>
    </location>
</feature>
<dbReference type="InterPro" id="IPR036770">
    <property type="entry name" value="Ankyrin_rpt-contain_sf"/>
</dbReference>
<name>A0A7R9PAX9_TIMCA</name>
<evidence type="ECO:0000313" key="5">
    <source>
        <dbReference type="EMBL" id="CAD7576581.1"/>
    </source>
</evidence>
<dbReference type="GO" id="GO:0007165">
    <property type="term" value="P:signal transduction"/>
    <property type="evidence" value="ECO:0007669"/>
    <property type="project" value="InterPro"/>
</dbReference>
<dbReference type="PANTHER" id="PTHR21437">
    <property type="entry name" value="WIDE AWAKE"/>
    <property type="match status" value="1"/>
</dbReference>
<dbReference type="CDD" id="cd00063">
    <property type="entry name" value="FN3"/>
    <property type="match status" value="1"/>
</dbReference>
<dbReference type="Pfam" id="PF13637">
    <property type="entry name" value="Ank_4"/>
    <property type="match status" value="1"/>
</dbReference>
<evidence type="ECO:0000259" key="3">
    <source>
        <dbReference type="PROSITE" id="PS50200"/>
    </source>
</evidence>
<evidence type="ECO:0000256" key="2">
    <source>
        <dbReference type="SAM" id="MobiDB-lite"/>
    </source>
</evidence>
<dbReference type="InterPro" id="IPR013783">
    <property type="entry name" value="Ig-like_fold"/>
</dbReference>
<feature type="compositionally biased region" description="Low complexity" evidence="2">
    <location>
        <begin position="778"/>
        <end position="790"/>
    </location>
</feature>
<protein>
    <submittedName>
        <fullName evidence="5">(California timema) hypothetical protein</fullName>
    </submittedName>
</protein>
<dbReference type="CDD" id="cd17117">
    <property type="entry name" value="RA_ANKFN1_like"/>
    <property type="match status" value="1"/>
</dbReference>
<dbReference type="Pfam" id="PF00041">
    <property type="entry name" value="fn3"/>
    <property type="match status" value="1"/>
</dbReference>
<dbReference type="PROSITE" id="PS50200">
    <property type="entry name" value="RA"/>
    <property type="match status" value="1"/>
</dbReference>
<accession>A0A7R9PAX9</accession>
<feature type="compositionally biased region" description="Low complexity" evidence="2">
    <location>
        <begin position="941"/>
        <end position="957"/>
    </location>
</feature>
<dbReference type="AlphaFoldDB" id="A0A7R9PAX9"/>
<dbReference type="InterPro" id="IPR039269">
    <property type="entry name" value="ANKFN1"/>
</dbReference>
<dbReference type="SUPFAM" id="SSF48403">
    <property type="entry name" value="Ankyrin repeat"/>
    <property type="match status" value="1"/>
</dbReference>
<evidence type="ECO:0000259" key="4">
    <source>
        <dbReference type="PROSITE" id="PS50853"/>
    </source>
</evidence>
<dbReference type="InterPro" id="IPR036116">
    <property type="entry name" value="FN3_sf"/>
</dbReference>
<dbReference type="PROSITE" id="PS50088">
    <property type="entry name" value="ANK_REPEAT"/>
    <property type="match status" value="1"/>
</dbReference>
<feature type="domain" description="Fibronectin type-III" evidence="4">
    <location>
        <begin position="179"/>
        <end position="278"/>
    </location>
</feature>
<organism evidence="5">
    <name type="scientific">Timema californicum</name>
    <name type="common">California timema</name>
    <name type="synonym">Walking stick</name>
    <dbReference type="NCBI Taxonomy" id="61474"/>
    <lineage>
        <taxon>Eukaryota</taxon>
        <taxon>Metazoa</taxon>
        <taxon>Ecdysozoa</taxon>
        <taxon>Arthropoda</taxon>
        <taxon>Hexapoda</taxon>
        <taxon>Insecta</taxon>
        <taxon>Pterygota</taxon>
        <taxon>Neoptera</taxon>
        <taxon>Polyneoptera</taxon>
        <taxon>Phasmatodea</taxon>
        <taxon>Timematodea</taxon>
        <taxon>Timematoidea</taxon>
        <taxon>Timematidae</taxon>
        <taxon>Timema</taxon>
    </lineage>
</organism>
<dbReference type="Gene3D" id="2.60.40.10">
    <property type="entry name" value="Immunoglobulins"/>
    <property type="match status" value="1"/>
</dbReference>